<feature type="transmembrane region" description="Helical" evidence="1">
    <location>
        <begin position="108"/>
        <end position="131"/>
    </location>
</feature>
<dbReference type="Gene3D" id="1.20.144.10">
    <property type="entry name" value="Phosphatidic acid phosphatase type 2/haloperoxidase"/>
    <property type="match status" value="2"/>
</dbReference>
<keyword evidence="1" id="KW-0472">Membrane</keyword>
<accession>A0A0G0ER22</accession>
<dbReference type="STRING" id="1618350.UR67_C0003G0025"/>
<keyword evidence="1" id="KW-1133">Transmembrane helix</keyword>
<protein>
    <submittedName>
        <fullName evidence="3">Phosphoesterase PA-phosphatase related protein</fullName>
    </submittedName>
</protein>
<organism evidence="3 4">
    <name type="scientific">candidate division CPR3 bacterium GW2011_GWF2_35_18</name>
    <dbReference type="NCBI Taxonomy" id="1618350"/>
    <lineage>
        <taxon>Bacteria</taxon>
        <taxon>Bacteria division CPR3</taxon>
    </lineage>
</organism>
<dbReference type="Pfam" id="PF01569">
    <property type="entry name" value="PAP2"/>
    <property type="match status" value="1"/>
</dbReference>
<dbReference type="Proteomes" id="UP000034581">
    <property type="component" value="Unassembled WGS sequence"/>
</dbReference>
<dbReference type="InterPro" id="IPR036938">
    <property type="entry name" value="PAP2/HPO_sf"/>
</dbReference>
<dbReference type="PANTHER" id="PTHR14969:SF13">
    <property type="entry name" value="AT30094P"/>
    <property type="match status" value="1"/>
</dbReference>
<feature type="transmembrane region" description="Helical" evidence="1">
    <location>
        <begin position="79"/>
        <end position="101"/>
    </location>
</feature>
<feature type="transmembrane region" description="Helical" evidence="1">
    <location>
        <begin position="205"/>
        <end position="222"/>
    </location>
</feature>
<proteinExistence type="predicted"/>
<sequence>MSRIKKEIQEFYKFLRFSHHALLILVEIISGALLSLLMLMIFAEITEKVLYEQVLFIDVNFAEFIYSLRTPFLTILMNVITYFGSSVVIFITTVFIILVSFRKHRKEAIFFIFTLFMGITINFFLKLIFQIPRPNIAPLIVENTYSYPSGHAMNSLVLYGTVSYLTYRYFHNKKLEAIVITVSMVLVFLIGFSRIYLGVHYLSDVVAGYIAGFFWLLMCILIERSIRFLRLFIKFEE</sequence>
<comment type="caution">
    <text evidence="3">The sequence shown here is derived from an EMBL/GenBank/DDBJ whole genome shotgun (WGS) entry which is preliminary data.</text>
</comment>
<keyword evidence="1" id="KW-0812">Transmembrane</keyword>
<dbReference type="SMART" id="SM00014">
    <property type="entry name" value="acidPPc"/>
    <property type="match status" value="1"/>
</dbReference>
<feature type="domain" description="Phosphatidic acid phosphatase type 2/haloperoxidase" evidence="2">
    <location>
        <begin position="108"/>
        <end position="220"/>
    </location>
</feature>
<dbReference type="CDD" id="cd03392">
    <property type="entry name" value="PAP2_like_2"/>
    <property type="match status" value="1"/>
</dbReference>
<feature type="transmembrane region" description="Helical" evidence="1">
    <location>
        <begin position="151"/>
        <end position="170"/>
    </location>
</feature>
<evidence type="ECO:0000313" key="4">
    <source>
        <dbReference type="Proteomes" id="UP000034581"/>
    </source>
</evidence>
<gene>
    <name evidence="3" type="ORF">UR67_C0003G0025</name>
</gene>
<reference evidence="3 4" key="1">
    <citation type="journal article" date="2015" name="Nature">
        <title>rRNA introns, odd ribosomes, and small enigmatic genomes across a large radiation of phyla.</title>
        <authorList>
            <person name="Brown C.T."/>
            <person name="Hug L.A."/>
            <person name="Thomas B.C."/>
            <person name="Sharon I."/>
            <person name="Castelle C.J."/>
            <person name="Singh A."/>
            <person name="Wilkins M.J."/>
            <person name="Williams K.H."/>
            <person name="Banfield J.F."/>
        </authorList>
    </citation>
    <scope>NUCLEOTIDE SEQUENCE [LARGE SCALE GENOMIC DNA]</scope>
</reference>
<feature type="transmembrane region" description="Helical" evidence="1">
    <location>
        <begin position="21"/>
        <end position="43"/>
    </location>
</feature>
<dbReference type="EMBL" id="LBQB01000003">
    <property type="protein sequence ID" value="KKP69747.1"/>
    <property type="molecule type" value="Genomic_DNA"/>
</dbReference>
<evidence type="ECO:0000259" key="2">
    <source>
        <dbReference type="SMART" id="SM00014"/>
    </source>
</evidence>
<dbReference type="InterPro" id="IPR000326">
    <property type="entry name" value="PAP2/HPO"/>
</dbReference>
<evidence type="ECO:0000313" key="3">
    <source>
        <dbReference type="EMBL" id="KKP69747.1"/>
    </source>
</evidence>
<feature type="transmembrane region" description="Helical" evidence="1">
    <location>
        <begin position="177"/>
        <end position="199"/>
    </location>
</feature>
<name>A0A0G0ER22_UNCC3</name>
<dbReference type="PANTHER" id="PTHR14969">
    <property type="entry name" value="SPHINGOSINE-1-PHOSPHATE PHOSPHOHYDROLASE"/>
    <property type="match status" value="1"/>
</dbReference>
<dbReference type="AlphaFoldDB" id="A0A0G0ER22"/>
<evidence type="ECO:0000256" key="1">
    <source>
        <dbReference type="SAM" id="Phobius"/>
    </source>
</evidence>
<dbReference type="SUPFAM" id="SSF48317">
    <property type="entry name" value="Acid phosphatase/Vanadium-dependent haloperoxidase"/>
    <property type="match status" value="1"/>
</dbReference>